<gene>
    <name evidence="3" type="ORF">SAMN05421789_101402</name>
</gene>
<dbReference type="OrthoDB" id="1264018at2"/>
<keyword evidence="1" id="KW-0472">Membrane</keyword>
<dbReference type="InterPro" id="IPR005182">
    <property type="entry name" value="YdbS-like_PH"/>
</dbReference>
<evidence type="ECO:0000256" key="1">
    <source>
        <dbReference type="SAM" id="Phobius"/>
    </source>
</evidence>
<reference evidence="4" key="1">
    <citation type="submission" date="2017-01" db="EMBL/GenBank/DDBJ databases">
        <authorList>
            <person name="Varghese N."/>
            <person name="Submissions S."/>
        </authorList>
    </citation>
    <scope>NUCLEOTIDE SEQUENCE [LARGE SCALE GENOMIC DNA]</scope>
    <source>
        <strain evidence="4">DSM 23145</strain>
    </source>
</reference>
<accession>A0A1N7JC00</accession>
<dbReference type="EMBL" id="FTOI01000001">
    <property type="protein sequence ID" value="SIS46883.1"/>
    <property type="molecule type" value="Genomic_DNA"/>
</dbReference>
<dbReference type="STRING" id="713588.SAMN05421789_101402"/>
<keyword evidence="1" id="KW-0812">Transmembrane</keyword>
<feature type="transmembrane region" description="Helical" evidence="1">
    <location>
        <begin position="32"/>
        <end position="64"/>
    </location>
</feature>
<dbReference type="Proteomes" id="UP000185839">
    <property type="component" value="Unassembled WGS sequence"/>
</dbReference>
<protein>
    <submittedName>
        <fullName evidence="3">PH domain-containing protein</fullName>
    </submittedName>
</protein>
<dbReference type="Pfam" id="PF03703">
    <property type="entry name" value="bPH_2"/>
    <property type="match status" value="1"/>
</dbReference>
<sequence length="149" mass="16781">MRNLLHNGKADLPSANIEYRAEQHWVIYVLPIFYVVVGIVGILPAIFGIGALRLVGYGLLFLLFKGCKRVLEIQKTKIFLSSTHLCIQQGILSITLNDIALEKLEGIQLNQSLIGKYLNYGTLYVSTGELSQNYQIKDPFTLRSKILKK</sequence>
<evidence type="ECO:0000259" key="2">
    <source>
        <dbReference type="Pfam" id="PF03703"/>
    </source>
</evidence>
<evidence type="ECO:0000313" key="4">
    <source>
        <dbReference type="Proteomes" id="UP000185839"/>
    </source>
</evidence>
<proteinExistence type="predicted"/>
<name>A0A1N7JC00_9FLAO</name>
<keyword evidence="4" id="KW-1185">Reference proteome</keyword>
<feature type="domain" description="YdbS-like PH" evidence="2">
    <location>
        <begin position="75"/>
        <end position="134"/>
    </location>
</feature>
<evidence type="ECO:0000313" key="3">
    <source>
        <dbReference type="EMBL" id="SIS46883.1"/>
    </source>
</evidence>
<dbReference type="RefSeq" id="WP_076384819.1">
    <property type="nucleotide sequence ID" value="NZ_FTOI01000001.1"/>
</dbReference>
<organism evidence="3 4">
    <name type="scientific">Kaistella chaponensis</name>
    <dbReference type="NCBI Taxonomy" id="713588"/>
    <lineage>
        <taxon>Bacteria</taxon>
        <taxon>Pseudomonadati</taxon>
        <taxon>Bacteroidota</taxon>
        <taxon>Flavobacteriia</taxon>
        <taxon>Flavobacteriales</taxon>
        <taxon>Weeksellaceae</taxon>
        <taxon>Chryseobacterium group</taxon>
        <taxon>Kaistella</taxon>
    </lineage>
</organism>
<keyword evidence="1" id="KW-1133">Transmembrane helix</keyword>
<dbReference type="AlphaFoldDB" id="A0A1N7JC00"/>